<dbReference type="InterPro" id="IPR002182">
    <property type="entry name" value="NB-ARC"/>
</dbReference>
<dbReference type="PANTHER" id="PTHR10098:SF108">
    <property type="entry name" value="TETRATRICOPEPTIDE REPEAT PROTEIN 28"/>
    <property type="match status" value="1"/>
</dbReference>
<accession>A0A9X2E450</accession>
<feature type="repeat" description="TPR" evidence="1">
    <location>
        <begin position="787"/>
        <end position="820"/>
    </location>
</feature>
<dbReference type="RefSeq" id="WP_251910971.1">
    <property type="nucleotide sequence ID" value="NZ_JAMRXG010000004.1"/>
</dbReference>
<name>A0A9X2E450_9NOCA</name>
<dbReference type="GO" id="GO:0043531">
    <property type="term" value="F:ADP binding"/>
    <property type="evidence" value="ECO:0007669"/>
    <property type="project" value="InterPro"/>
</dbReference>
<feature type="repeat" description="TPR" evidence="1">
    <location>
        <begin position="707"/>
        <end position="740"/>
    </location>
</feature>
<dbReference type="SUPFAM" id="SSF52540">
    <property type="entry name" value="P-loop containing nucleoside triphosphate hydrolases"/>
    <property type="match status" value="1"/>
</dbReference>
<dbReference type="InterPro" id="IPR027417">
    <property type="entry name" value="P-loop_NTPase"/>
</dbReference>
<dbReference type="Gene3D" id="1.25.40.10">
    <property type="entry name" value="Tetratricopeptide repeat domain"/>
    <property type="match status" value="2"/>
</dbReference>
<dbReference type="PANTHER" id="PTHR10098">
    <property type="entry name" value="RAPSYN-RELATED"/>
    <property type="match status" value="1"/>
</dbReference>
<keyword evidence="4" id="KW-1185">Reference proteome</keyword>
<evidence type="ECO:0000313" key="3">
    <source>
        <dbReference type="EMBL" id="MCM6773894.1"/>
    </source>
</evidence>
<dbReference type="SMART" id="SM00028">
    <property type="entry name" value="TPR"/>
    <property type="match status" value="9"/>
</dbReference>
<dbReference type="AlphaFoldDB" id="A0A9X2E450"/>
<dbReference type="PRINTS" id="PR00364">
    <property type="entry name" value="DISEASERSIST"/>
</dbReference>
<feature type="repeat" description="TPR" evidence="1">
    <location>
        <begin position="627"/>
        <end position="660"/>
    </location>
</feature>
<dbReference type="EMBL" id="JAMRXG010000004">
    <property type="protein sequence ID" value="MCM6773894.1"/>
    <property type="molecule type" value="Genomic_DNA"/>
</dbReference>
<gene>
    <name evidence="3" type="ORF">NDR86_10470</name>
</gene>
<dbReference type="SUPFAM" id="SSF48452">
    <property type="entry name" value="TPR-like"/>
    <property type="match status" value="2"/>
</dbReference>
<protein>
    <submittedName>
        <fullName evidence="3">Tetratricopeptide repeat protein</fullName>
    </submittedName>
</protein>
<evidence type="ECO:0000259" key="2">
    <source>
        <dbReference type="Pfam" id="PF00931"/>
    </source>
</evidence>
<reference evidence="3" key="1">
    <citation type="submission" date="2022-06" db="EMBL/GenBank/DDBJ databases">
        <title>Novel species in genus nocardia.</title>
        <authorList>
            <person name="Li F."/>
        </authorList>
    </citation>
    <scope>NUCLEOTIDE SEQUENCE</scope>
    <source>
        <strain evidence="3">CDC141</strain>
    </source>
</reference>
<dbReference type="PROSITE" id="PS50005">
    <property type="entry name" value="TPR"/>
    <property type="match status" value="4"/>
</dbReference>
<feature type="repeat" description="TPR" evidence="1">
    <location>
        <begin position="587"/>
        <end position="620"/>
    </location>
</feature>
<dbReference type="InterPro" id="IPR019734">
    <property type="entry name" value="TPR_rpt"/>
</dbReference>
<dbReference type="Pfam" id="PF00931">
    <property type="entry name" value="NB-ARC"/>
    <property type="match status" value="1"/>
</dbReference>
<dbReference type="Gene3D" id="3.40.50.300">
    <property type="entry name" value="P-loop containing nucleotide triphosphate hydrolases"/>
    <property type="match status" value="1"/>
</dbReference>
<sequence>MERTPLRGGGGSGSARRVFADRLSELFEAAGKPTLKQVVRATARRMRAAQGPGGHQPVTVQRVSDWRSGRNLPHTFEAAAPVLVTLFAMAKAQPGPLGEDLVDLRAWKRLWTSAVTEPPGGSSPLRPVAIRALPRDVDALVGREEQLRRIVQTAGSERVVSIHTINGMPGIGKTALAIRAAHELAPRFPDGQYFVQLHAHTPGQPVADPAEVLAGLLTDLGIDPRSLPDTLAARRNLWRDRLADKRVLLVLDDAHGLAQIEPLLPSGDGCLTIVTSRRRLVALDGAMPLALEVLDPDAAVSLFAFLARRGITGDTDAAAAERAAADRLVELCGYLPLAIVLLAGRLAHHAAWSITDLAERFTATTDRLAELDTSDRAVRAAFELSYRDLPVEQQTLFRQLGLHPGTEFDPGAVAALAAIPLDAARRHLDALYTDHLLEETRPGRYRLHDLLREYVGTLAATTPAADDIAAVERLLDYYQHTATRANRWLTHYAPPTDHDTAPLAGPDGIAVREFDDQVRALAWMRTERANLLACLEHATGRDPARMIALTGVLAGLLSLEGPWPLAARLHQRAAETAARQGDCLEEANALTNLGLVGQLTDDYGQAVRVLRQALTLHRDLGNRRGEADALTNLGLALWVTDDYGQAASLLRQALTLYRDLGNRHGEANALTNFGFALWLAEDYGQAADLLRQALTCCSDLGNRVVEAYARNALGYVCRETGDYEQAVALHEQALALSRDLGNRDQEASALTALGQLRRETGDHEQAADLHEQALAHFRDVGNRYGEATALSGLGQVRRDTGDHAQAADLLRQALALNRDIGNRRNQADTLGQLAILYERTGDPQRAADLHRQALVRYRDLGSRLGRARELNGVGRVLLATGEPGEALPAFTDALELAREIGHALERARALDGAAHCRAALGDIAAAVADLSAATEIYRRLRVSETGCAAAYLATLDTRATVRSATTPDAG</sequence>
<feature type="domain" description="NB-ARC" evidence="2">
    <location>
        <begin position="145"/>
        <end position="304"/>
    </location>
</feature>
<comment type="caution">
    <text evidence="3">The sequence shown here is derived from an EMBL/GenBank/DDBJ whole genome shotgun (WGS) entry which is preliminary data.</text>
</comment>
<dbReference type="Pfam" id="PF13424">
    <property type="entry name" value="TPR_12"/>
    <property type="match status" value="5"/>
</dbReference>
<organism evidence="3 4">
    <name type="scientific">Nocardia pulmonis</name>
    <dbReference type="NCBI Taxonomy" id="2951408"/>
    <lineage>
        <taxon>Bacteria</taxon>
        <taxon>Bacillati</taxon>
        <taxon>Actinomycetota</taxon>
        <taxon>Actinomycetes</taxon>
        <taxon>Mycobacteriales</taxon>
        <taxon>Nocardiaceae</taxon>
        <taxon>Nocardia</taxon>
    </lineage>
</organism>
<evidence type="ECO:0000256" key="1">
    <source>
        <dbReference type="PROSITE-ProRule" id="PRU00339"/>
    </source>
</evidence>
<dbReference type="Proteomes" id="UP001139157">
    <property type="component" value="Unassembled WGS sequence"/>
</dbReference>
<proteinExistence type="predicted"/>
<keyword evidence="1" id="KW-0802">TPR repeat</keyword>
<dbReference type="InterPro" id="IPR011990">
    <property type="entry name" value="TPR-like_helical_dom_sf"/>
</dbReference>
<evidence type="ECO:0000313" key="4">
    <source>
        <dbReference type="Proteomes" id="UP001139157"/>
    </source>
</evidence>